<dbReference type="SUPFAM" id="SSF53335">
    <property type="entry name" value="S-adenosyl-L-methionine-dependent methyltransferases"/>
    <property type="match status" value="1"/>
</dbReference>
<dbReference type="AlphaFoldDB" id="A0A7W9CT83"/>
<dbReference type="Proteomes" id="UP000523821">
    <property type="component" value="Unassembled WGS sequence"/>
</dbReference>
<evidence type="ECO:0000313" key="3">
    <source>
        <dbReference type="EMBL" id="MBB5751475.1"/>
    </source>
</evidence>
<gene>
    <name evidence="3" type="ORF">GGQ63_000518</name>
</gene>
<feature type="region of interest" description="Disordered" evidence="1">
    <location>
        <begin position="143"/>
        <end position="166"/>
    </location>
</feature>
<protein>
    <submittedName>
        <fullName evidence="3">FkbM family methyltransferase</fullName>
    </submittedName>
</protein>
<keyword evidence="4" id="KW-1185">Reference proteome</keyword>
<evidence type="ECO:0000256" key="1">
    <source>
        <dbReference type="SAM" id="MobiDB-lite"/>
    </source>
</evidence>
<dbReference type="EMBL" id="JACHOO010000001">
    <property type="protein sequence ID" value="MBB5751475.1"/>
    <property type="molecule type" value="Genomic_DNA"/>
</dbReference>
<feature type="domain" description="Methyltransferase FkbM" evidence="2">
    <location>
        <begin position="87"/>
        <end position="228"/>
    </location>
</feature>
<reference evidence="3 4" key="1">
    <citation type="submission" date="2020-08" db="EMBL/GenBank/DDBJ databases">
        <title>Genomic Encyclopedia of Type Strains, Phase IV (KMG-IV): sequencing the most valuable type-strain genomes for metagenomic binning, comparative biology and taxonomic classification.</title>
        <authorList>
            <person name="Goeker M."/>
        </authorList>
    </citation>
    <scope>NUCLEOTIDE SEQUENCE [LARGE SCALE GENOMIC DNA]</scope>
    <source>
        <strain evidence="3 4">DSM 16268</strain>
    </source>
</reference>
<dbReference type="PANTHER" id="PTHR34203:SF15">
    <property type="entry name" value="SLL1173 PROTEIN"/>
    <property type="match status" value="1"/>
</dbReference>
<dbReference type="InterPro" id="IPR029063">
    <property type="entry name" value="SAM-dependent_MTases_sf"/>
</dbReference>
<accession>A0A7W9CT83</accession>
<dbReference type="PANTHER" id="PTHR34203">
    <property type="entry name" value="METHYLTRANSFERASE, FKBM FAMILY PROTEIN"/>
    <property type="match status" value="1"/>
</dbReference>
<dbReference type="InterPro" id="IPR006342">
    <property type="entry name" value="FkbM_mtfrase"/>
</dbReference>
<keyword evidence="3" id="KW-0808">Transferase</keyword>
<evidence type="ECO:0000259" key="2">
    <source>
        <dbReference type="Pfam" id="PF05050"/>
    </source>
</evidence>
<dbReference type="GO" id="GO:0008168">
    <property type="term" value="F:methyltransferase activity"/>
    <property type="evidence" value="ECO:0007669"/>
    <property type="project" value="UniProtKB-KW"/>
</dbReference>
<proteinExistence type="predicted"/>
<dbReference type="GO" id="GO:0032259">
    <property type="term" value="P:methylation"/>
    <property type="evidence" value="ECO:0007669"/>
    <property type="project" value="UniProtKB-KW"/>
</dbReference>
<name>A0A7W9CT83_9HYPH</name>
<dbReference type="NCBIfam" id="TIGR01444">
    <property type="entry name" value="fkbM_fam"/>
    <property type="match status" value="1"/>
</dbReference>
<dbReference type="Gene3D" id="3.40.50.150">
    <property type="entry name" value="Vaccinia Virus protein VP39"/>
    <property type="match status" value="1"/>
</dbReference>
<evidence type="ECO:0000313" key="4">
    <source>
        <dbReference type="Proteomes" id="UP000523821"/>
    </source>
</evidence>
<sequence length="270" mass="30080">MKALEEAFQDAKRRFVYQPLARSAKLDRYRTVPFDIVVKTFSDHRMAFDPNDFMGRTLMDQGHWQRDDLDWVVERLGSGPRGRVFLDVGAHVGTQSVYALIGGAFDRAIAIEPMTDNIETIRLNALLNDLPITVVPSAAGAEAGRLPFNPDPQNSGGGSLHHSLRGQRGADIEVEVERVDTILDRLAVEPAEIGLVWIDVEGFERQVLAGMPALLEARVPLFIEVLDHLYSPDDFAALKRLLGNYRCAVTRDGSTELQTVRHFSGDILFL</sequence>
<keyword evidence="3" id="KW-0489">Methyltransferase</keyword>
<comment type="caution">
    <text evidence="3">The sequence shown here is derived from an EMBL/GenBank/DDBJ whole genome shotgun (WGS) entry which is preliminary data.</text>
</comment>
<dbReference type="Pfam" id="PF05050">
    <property type="entry name" value="Methyltransf_21"/>
    <property type="match status" value="1"/>
</dbReference>
<organism evidence="3 4">
    <name type="scientific">Prosthecomicrobium pneumaticum</name>
    <dbReference type="NCBI Taxonomy" id="81895"/>
    <lineage>
        <taxon>Bacteria</taxon>
        <taxon>Pseudomonadati</taxon>
        <taxon>Pseudomonadota</taxon>
        <taxon>Alphaproteobacteria</taxon>
        <taxon>Hyphomicrobiales</taxon>
        <taxon>Kaistiaceae</taxon>
        <taxon>Prosthecomicrobium</taxon>
    </lineage>
</organism>
<dbReference type="InterPro" id="IPR052514">
    <property type="entry name" value="SAM-dependent_MTase"/>
</dbReference>